<evidence type="ECO:0000313" key="1">
    <source>
        <dbReference type="EMBL" id="KAF5477594.1"/>
    </source>
</evidence>
<evidence type="ECO:0000313" key="2">
    <source>
        <dbReference type="Proteomes" id="UP000619265"/>
    </source>
</evidence>
<dbReference type="Gene3D" id="3.60.10.10">
    <property type="entry name" value="Endonuclease/exonuclease/phosphatase"/>
    <property type="match status" value="1"/>
</dbReference>
<comment type="caution">
    <text evidence="1">The sequence shown here is derived from an EMBL/GenBank/DDBJ whole genome shotgun (WGS) entry which is preliminary data.</text>
</comment>
<protein>
    <submittedName>
        <fullName evidence="1">Uncharacterized protein</fullName>
    </submittedName>
</protein>
<dbReference type="PANTHER" id="PTHR33710:SF62">
    <property type="entry name" value="DUF4283 DOMAIN PROTEIN"/>
    <property type="match status" value="1"/>
</dbReference>
<organism evidence="1 2">
    <name type="scientific">Juglans regia</name>
    <name type="common">English walnut</name>
    <dbReference type="NCBI Taxonomy" id="51240"/>
    <lineage>
        <taxon>Eukaryota</taxon>
        <taxon>Viridiplantae</taxon>
        <taxon>Streptophyta</taxon>
        <taxon>Embryophyta</taxon>
        <taxon>Tracheophyta</taxon>
        <taxon>Spermatophyta</taxon>
        <taxon>Magnoliopsida</taxon>
        <taxon>eudicotyledons</taxon>
        <taxon>Gunneridae</taxon>
        <taxon>Pentapetalae</taxon>
        <taxon>rosids</taxon>
        <taxon>fabids</taxon>
        <taxon>Fagales</taxon>
        <taxon>Juglandaceae</taxon>
        <taxon>Juglans</taxon>
    </lineage>
</organism>
<dbReference type="SUPFAM" id="SSF56219">
    <property type="entry name" value="DNase I-like"/>
    <property type="match status" value="1"/>
</dbReference>
<dbReference type="InterPro" id="IPR036691">
    <property type="entry name" value="Endo/exonu/phosph_ase_sf"/>
</dbReference>
<proteinExistence type="predicted"/>
<dbReference type="AlphaFoldDB" id="A0A834D1C8"/>
<accession>A0A834D1C8</accession>
<dbReference type="Gramene" id="Jr02_11250_p1">
    <property type="protein sequence ID" value="cds.Jr02_11250_p1"/>
    <property type="gene ID" value="Jr02_11250"/>
</dbReference>
<dbReference type="PANTHER" id="PTHR33710">
    <property type="entry name" value="BNAC02G09200D PROTEIN"/>
    <property type="match status" value="1"/>
</dbReference>
<dbReference type="Proteomes" id="UP000619265">
    <property type="component" value="Unassembled WGS sequence"/>
</dbReference>
<name>A0A834D1C8_JUGRE</name>
<gene>
    <name evidence="1" type="ORF">F2P56_004216</name>
</gene>
<reference evidence="1" key="1">
    <citation type="submission" date="2015-10" db="EMBL/GenBank/DDBJ databases">
        <authorList>
            <person name="Martinez-Garcia P.J."/>
            <person name="Crepeau M.W."/>
            <person name="Puiu D."/>
            <person name="Gonzalez-Ibeas D."/>
            <person name="Whalen J."/>
            <person name="Stevens K."/>
            <person name="Paul R."/>
            <person name="Butterfield T."/>
            <person name="Britton M."/>
            <person name="Reagan R."/>
            <person name="Chakraborty S."/>
            <person name="Walawage S.L."/>
            <person name="Vasquez-Gross H.A."/>
            <person name="Cardeno C."/>
            <person name="Famula R."/>
            <person name="Pratt K."/>
            <person name="Kuruganti S."/>
            <person name="Aradhya M.K."/>
            <person name="Leslie C.A."/>
            <person name="Dandekar A.M."/>
            <person name="Salzberg S.L."/>
            <person name="Wegrzyn J.L."/>
            <person name="Langley C.H."/>
            <person name="Neale D.B."/>
        </authorList>
    </citation>
    <scope>NUCLEOTIDE SEQUENCE</scope>
    <source>
        <tissue evidence="1">Leaves</tissue>
    </source>
</reference>
<reference evidence="1" key="2">
    <citation type="submission" date="2020-03" db="EMBL/GenBank/DDBJ databases">
        <title>Walnut 2.0.</title>
        <authorList>
            <person name="Marrano A."/>
            <person name="Britton M."/>
            <person name="Zimin A.V."/>
            <person name="Zaini P.A."/>
            <person name="Workman R."/>
            <person name="Puiu D."/>
            <person name="Bianco L."/>
            <person name="Allen B.J."/>
            <person name="Troggio M."/>
            <person name="Leslie C.A."/>
            <person name="Timp W."/>
            <person name="Dendekar A."/>
            <person name="Salzberg S.L."/>
            <person name="Neale D.B."/>
        </authorList>
    </citation>
    <scope>NUCLEOTIDE SEQUENCE</scope>
    <source>
        <tissue evidence="1">Leaves</tissue>
    </source>
</reference>
<feature type="non-terminal residue" evidence="1">
    <location>
        <position position="158"/>
    </location>
</feature>
<sequence length="158" mass="18224">MEVFREVLMDCSLRDVGFHGPKYTWSNGRDGVEAISERLDLFLSNNRFFGLFPQVVVKHGVSAYSDHLPIWFESKGSFVEGRKKKQFRFEAMWVGEETCADIIENVWVAGNGNGSNDMERVMRRIKACGNQLASWNKRSFGHVKKKKNDARKNLEDMQ</sequence>
<dbReference type="EMBL" id="LIHL02000002">
    <property type="protein sequence ID" value="KAF5477594.1"/>
    <property type="molecule type" value="Genomic_DNA"/>
</dbReference>